<accession>A0A915KIQ0</accession>
<evidence type="ECO:0000313" key="2">
    <source>
        <dbReference type="WBParaSite" id="nRc.2.0.1.t38710-RA"/>
    </source>
</evidence>
<name>A0A915KIQ0_ROMCU</name>
<proteinExistence type="predicted"/>
<protein>
    <submittedName>
        <fullName evidence="2">Uncharacterized protein</fullName>
    </submittedName>
</protein>
<dbReference type="Proteomes" id="UP000887565">
    <property type="component" value="Unplaced"/>
</dbReference>
<dbReference type="WBParaSite" id="nRc.2.0.1.t38710-RA">
    <property type="protein sequence ID" value="nRc.2.0.1.t38710-RA"/>
    <property type="gene ID" value="nRc.2.0.1.g38710"/>
</dbReference>
<keyword evidence="1" id="KW-1185">Reference proteome</keyword>
<dbReference type="AlphaFoldDB" id="A0A915KIQ0"/>
<sequence>MKSDLCEHTSNSNRIKIYEHPSIPGDDAVATDGAEFSRSIRLRRLLIISEIFSLSSCSSRLLPESCSKFLSANDVETVRRPLNWTLSAASANSCDWICVRPWNRYRVEPNRRNFFLGGVSGVSDKSTHSVESNISNVVTRSIPYFPALPVARRKFFCKIGINSKTITNIPVDFFN</sequence>
<evidence type="ECO:0000313" key="1">
    <source>
        <dbReference type="Proteomes" id="UP000887565"/>
    </source>
</evidence>
<organism evidence="1 2">
    <name type="scientific">Romanomermis culicivorax</name>
    <name type="common">Nematode worm</name>
    <dbReference type="NCBI Taxonomy" id="13658"/>
    <lineage>
        <taxon>Eukaryota</taxon>
        <taxon>Metazoa</taxon>
        <taxon>Ecdysozoa</taxon>
        <taxon>Nematoda</taxon>
        <taxon>Enoplea</taxon>
        <taxon>Dorylaimia</taxon>
        <taxon>Mermithida</taxon>
        <taxon>Mermithoidea</taxon>
        <taxon>Mermithidae</taxon>
        <taxon>Romanomermis</taxon>
    </lineage>
</organism>
<reference evidence="2" key="1">
    <citation type="submission" date="2022-11" db="UniProtKB">
        <authorList>
            <consortium name="WormBaseParasite"/>
        </authorList>
    </citation>
    <scope>IDENTIFICATION</scope>
</reference>